<dbReference type="InParanoid" id="A0A1Z5K7K1"/>
<evidence type="ECO:0000313" key="3">
    <source>
        <dbReference type="Proteomes" id="UP000198406"/>
    </source>
</evidence>
<dbReference type="EMBL" id="BDSP01000179">
    <property type="protein sequence ID" value="GAX22214.1"/>
    <property type="molecule type" value="Genomic_DNA"/>
</dbReference>
<reference evidence="2 3" key="1">
    <citation type="journal article" date="2015" name="Plant Cell">
        <title>Oil accumulation by the oleaginous diatom Fistulifera solaris as revealed by the genome and transcriptome.</title>
        <authorList>
            <person name="Tanaka T."/>
            <person name="Maeda Y."/>
            <person name="Veluchamy A."/>
            <person name="Tanaka M."/>
            <person name="Abida H."/>
            <person name="Marechal E."/>
            <person name="Bowler C."/>
            <person name="Muto M."/>
            <person name="Sunaga Y."/>
            <person name="Tanaka M."/>
            <person name="Yoshino T."/>
            <person name="Taniguchi T."/>
            <person name="Fukuda Y."/>
            <person name="Nemoto M."/>
            <person name="Matsumoto M."/>
            <person name="Wong P.S."/>
            <person name="Aburatani S."/>
            <person name="Fujibuchi W."/>
        </authorList>
    </citation>
    <scope>NUCLEOTIDE SEQUENCE [LARGE SCALE GENOMIC DNA]</scope>
    <source>
        <strain evidence="2 3">JPCC DA0580</strain>
    </source>
</reference>
<name>A0A1Z5K7K1_FISSO</name>
<feature type="coiled-coil region" evidence="1">
    <location>
        <begin position="248"/>
        <end position="276"/>
    </location>
</feature>
<protein>
    <submittedName>
        <fullName evidence="2">Uncharacterized protein</fullName>
    </submittedName>
</protein>
<keyword evidence="3" id="KW-1185">Reference proteome</keyword>
<evidence type="ECO:0000256" key="1">
    <source>
        <dbReference type="SAM" id="Coils"/>
    </source>
</evidence>
<evidence type="ECO:0000313" key="2">
    <source>
        <dbReference type="EMBL" id="GAX22214.1"/>
    </source>
</evidence>
<keyword evidence="1" id="KW-0175">Coiled coil</keyword>
<dbReference type="AlphaFoldDB" id="A0A1Z5K7K1"/>
<comment type="caution">
    <text evidence="2">The sequence shown here is derived from an EMBL/GenBank/DDBJ whole genome shotgun (WGS) entry which is preliminary data.</text>
</comment>
<accession>A0A1Z5K7K1</accession>
<gene>
    <name evidence="2" type="ORF">FisN_19Lh279</name>
</gene>
<sequence>MFQARTSRLPFLAEHDDEEEEDLTIIEPVDHDTTPQRLEHIHEQLQETHLILDKQNKWIKERDKKLFKLKYLLEHGTLPPTEPRPASSLNGISVGAALRHLCKSPDRPLLEWFNSQQTTLSRLTCPYEMDPREGYSRWVLCLLLADTLWTDRDQEMVRQAAQDPIDTEFPKKVQCVLDHLDTWVVRATAVLEGQQYTNVRKPFIPGAGKILGTKSLNFREFITPFQRNPQNVAEFQHTTPMREWIQRQEQVILEKKRAEKARKREEKARAEATKRQKWLEAMETSVKNHHAADSAVLNGGERTL</sequence>
<proteinExistence type="predicted"/>
<organism evidence="2 3">
    <name type="scientific">Fistulifera solaris</name>
    <name type="common">Oleaginous diatom</name>
    <dbReference type="NCBI Taxonomy" id="1519565"/>
    <lineage>
        <taxon>Eukaryota</taxon>
        <taxon>Sar</taxon>
        <taxon>Stramenopiles</taxon>
        <taxon>Ochrophyta</taxon>
        <taxon>Bacillariophyta</taxon>
        <taxon>Bacillariophyceae</taxon>
        <taxon>Bacillariophycidae</taxon>
        <taxon>Naviculales</taxon>
        <taxon>Naviculaceae</taxon>
        <taxon>Fistulifera</taxon>
    </lineage>
</organism>
<dbReference type="Proteomes" id="UP000198406">
    <property type="component" value="Unassembled WGS sequence"/>
</dbReference>